<protein>
    <submittedName>
        <fullName evidence="1">Uncharacterized protein</fullName>
    </submittedName>
</protein>
<reference evidence="2" key="1">
    <citation type="journal article" date="2017" name="Nat. Ecol. Evol.">
        <title>Genome expansion and lineage-specific genetic innovations in the forest pathogenic fungi Armillaria.</title>
        <authorList>
            <person name="Sipos G."/>
            <person name="Prasanna A.N."/>
            <person name="Walter M.C."/>
            <person name="O'Connor E."/>
            <person name="Balint B."/>
            <person name="Krizsan K."/>
            <person name="Kiss B."/>
            <person name="Hess J."/>
            <person name="Varga T."/>
            <person name="Slot J."/>
            <person name="Riley R."/>
            <person name="Boka B."/>
            <person name="Rigling D."/>
            <person name="Barry K."/>
            <person name="Lee J."/>
            <person name="Mihaltcheva S."/>
            <person name="LaButti K."/>
            <person name="Lipzen A."/>
            <person name="Waldron R."/>
            <person name="Moloney N.M."/>
            <person name="Sperisen C."/>
            <person name="Kredics L."/>
            <person name="Vagvoelgyi C."/>
            <person name="Patrignani A."/>
            <person name="Fitzpatrick D."/>
            <person name="Nagy I."/>
            <person name="Doyle S."/>
            <person name="Anderson J.B."/>
            <person name="Grigoriev I.V."/>
            <person name="Gueldener U."/>
            <person name="Muensterkoetter M."/>
            <person name="Nagy L.G."/>
        </authorList>
    </citation>
    <scope>NUCLEOTIDE SEQUENCE [LARGE SCALE GENOMIC DNA]</scope>
    <source>
        <strain evidence="2">C18/9</strain>
    </source>
</reference>
<name>A0A284RDI4_ARMOS</name>
<evidence type="ECO:0000313" key="1">
    <source>
        <dbReference type="EMBL" id="SJL06829.1"/>
    </source>
</evidence>
<evidence type="ECO:0000313" key="2">
    <source>
        <dbReference type="Proteomes" id="UP000219338"/>
    </source>
</evidence>
<proteinExistence type="predicted"/>
<accession>A0A284RDI4</accession>
<dbReference type="AlphaFoldDB" id="A0A284RDI4"/>
<sequence length="43" mass="4669">MDCEEKETISTVATSTGGVEPCYVLYLSPEEEVDITARTTDKG</sequence>
<gene>
    <name evidence="1" type="ORF">ARMOST_10171</name>
</gene>
<dbReference type="Proteomes" id="UP000219338">
    <property type="component" value="Unassembled WGS sequence"/>
</dbReference>
<dbReference type="EMBL" id="FUEG01000007">
    <property type="protein sequence ID" value="SJL06829.1"/>
    <property type="molecule type" value="Genomic_DNA"/>
</dbReference>
<keyword evidence="2" id="KW-1185">Reference proteome</keyword>
<organism evidence="1 2">
    <name type="scientific">Armillaria ostoyae</name>
    <name type="common">Armillaria root rot fungus</name>
    <dbReference type="NCBI Taxonomy" id="47428"/>
    <lineage>
        <taxon>Eukaryota</taxon>
        <taxon>Fungi</taxon>
        <taxon>Dikarya</taxon>
        <taxon>Basidiomycota</taxon>
        <taxon>Agaricomycotina</taxon>
        <taxon>Agaricomycetes</taxon>
        <taxon>Agaricomycetidae</taxon>
        <taxon>Agaricales</taxon>
        <taxon>Marasmiineae</taxon>
        <taxon>Physalacriaceae</taxon>
        <taxon>Armillaria</taxon>
    </lineage>
</organism>